<dbReference type="Proteomes" id="UP000244450">
    <property type="component" value="Unassembled WGS sequence"/>
</dbReference>
<evidence type="ECO:0000256" key="4">
    <source>
        <dbReference type="ARBA" id="ARBA00023172"/>
    </source>
</evidence>
<feature type="coiled-coil region" evidence="5">
    <location>
        <begin position="123"/>
        <end position="157"/>
    </location>
</feature>
<keyword evidence="7" id="KW-1185">Reference proteome</keyword>
<comment type="caution">
    <text evidence="6">The sequence shown here is derived from an EMBL/GenBank/DDBJ whole genome shotgun (WGS) entry which is preliminary data.</text>
</comment>
<name>A0A2T7BL01_9BACT</name>
<proteinExistence type="inferred from homology"/>
<comment type="similarity">
    <text evidence="2">Belongs to the RmuC family.</text>
</comment>
<evidence type="ECO:0000256" key="1">
    <source>
        <dbReference type="ARBA" id="ARBA00003416"/>
    </source>
</evidence>
<dbReference type="RefSeq" id="WP_108685002.1">
    <property type="nucleotide sequence ID" value="NZ_QCYK01000001.1"/>
</dbReference>
<dbReference type="PANTHER" id="PTHR30563:SF0">
    <property type="entry name" value="DNA RECOMBINATION PROTEIN RMUC"/>
    <property type="match status" value="1"/>
</dbReference>
<evidence type="ECO:0000313" key="6">
    <source>
        <dbReference type="EMBL" id="PUZ28363.1"/>
    </source>
</evidence>
<evidence type="ECO:0000256" key="5">
    <source>
        <dbReference type="SAM" id="Coils"/>
    </source>
</evidence>
<comment type="function">
    <text evidence="1">Involved in DNA recombination.</text>
</comment>
<keyword evidence="3 5" id="KW-0175">Coiled coil</keyword>
<organism evidence="6 7">
    <name type="scientific">Chitinophaga parva</name>
    <dbReference type="NCBI Taxonomy" id="2169414"/>
    <lineage>
        <taxon>Bacteria</taxon>
        <taxon>Pseudomonadati</taxon>
        <taxon>Bacteroidota</taxon>
        <taxon>Chitinophagia</taxon>
        <taxon>Chitinophagales</taxon>
        <taxon>Chitinophagaceae</taxon>
        <taxon>Chitinophaga</taxon>
    </lineage>
</organism>
<dbReference type="EMBL" id="QCYK01000001">
    <property type="protein sequence ID" value="PUZ28363.1"/>
    <property type="molecule type" value="Genomic_DNA"/>
</dbReference>
<evidence type="ECO:0000256" key="3">
    <source>
        <dbReference type="ARBA" id="ARBA00023054"/>
    </source>
</evidence>
<accession>A0A2T7BL01</accession>
<evidence type="ECO:0000313" key="7">
    <source>
        <dbReference type="Proteomes" id="UP000244450"/>
    </source>
</evidence>
<dbReference type="OrthoDB" id="370725at2"/>
<dbReference type="Pfam" id="PF02646">
    <property type="entry name" value="RmuC"/>
    <property type="match status" value="1"/>
</dbReference>
<dbReference type="GO" id="GO:0006310">
    <property type="term" value="P:DNA recombination"/>
    <property type="evidence" value="ECO:0007669"/>
    <property type="project" value="UniProtKB-KW"/>
</dbReference>
<gene>
    <name evidence="6" type="ORF">DCC81_02435</name>
</gene>
<dbReference type="InterPro" id="IPR003798">
    <property type="entry name" value="DNA_recombination_RmuC"/>
</dbReference>
<protein>
    <submittedName>
        <fullName evidence="6">DNA recombination protein RmuC</fullName>
    </submittedName>
</protein>
<dbReference type="AlphaFoldDB" id="A0A2T7BL01"/>
<keyword evidence="4" id="KW-0233">DNA recombination</keyword>
<dbReference type="PANTHER" id="PTHR30563">
    <property type="entry name" value="DNA RECOMBINATION PROTEIN RMUC"/>
    <property type="match status" value="1"/>
</dbReference>
<evidence type="ECO:0000256" key="2">
    <source>
        <dbReference type="ARBA" id="ARBA00009840"/>
    </source>
</evidence>
<sequence>MLLTILLAAGLVLLLVIVLLQQQKSGAVKRQLDAVLREKHELQLVHHRLLERHELLQQQTVEGRQQMQQQFELTAQQLLQRVSGHLLEQNQVKLDDVLKPLSDRIESFRSALQHSHTAETAQRAALQAELHQLLQLNQTLSKEANNLTNALKADSKKQGNWGEVILERVLEASGLQKQLHYFTQDSRRDESGRQYRPDVVLHLPEQRQLVIDSKVSLRAYEAFCSAENEADKQAALRAHLQSVKNHIDELSQKNYSALYDNSTDFVMLFVPIEPAYALAVMQEEDLYDYAFRKRIILVSVPALLATLRIINSMWKLEQQNRNAAEIVRQGTALFEKFAGFAEDLRGVGAQLHKTQEAYDNAISKLTTGKGNLMARAQAMHKLGLNSRKDLPRDLLDKSELLSPED</sequence>
<reference evidence="6 7" key="1">
    <citation type="submission" date="2018-04" db="EMBL/GenBank/DDBJ databases">
        <title>Chitinophaga fuyangensis sp. nov., isolated from soil in a chemical factory.</title>
        <authorList>
            <person name="Chen K."/>
        </authorList>
    </citation>
    <scope>NUCLEOTIDE SEQUENCE [LARGE SCALE GENOMIC DNA]</scope>
    <source>
        <strain evidence="6 7">LY-1</strain>
    </source>
</reference>